<protein>
    <submittedName>
        <fullName evidence="2">Uncharacterized protein</fullName>
    </submittedName>
</protein>
<dbReference type="Proteomes" id="UP000579647">
    <property type="component" value="Unassembled WGS sequence"/>
</dbReference>
<organism evidence="2 3">
    <name type="scientific">Nocardiopsis metallicus</name>
    <dbReference type="NCBI Taxonomy" id="179819"/>
    <lineage>
        <taxon>Bacteria</taxon>
        <taxon>Bacillati</taxon>
        <taxon>Actinomycetota</taxon>
        <taxon>Actinomycetes</taxon>
        <taxon>Streptosporangiales</taxon>
        <taxon>Nocardiopsidaceae</taxon>
        <taxon>Nocardiopsis</taxon>
    </lineage>
</organism>
<evidence type="ECO:0000256" key="1">
    <source>
        <dbReference type="SAM" id="MobiDB-lite"/>
    </source>
</evidence>
<reference evidence="2 3" key="1">
    <citation type="submission" date="2020-08" db="EMBL/GenBank/DDBJ databases">
        <title>Sequencing the genomes of 1000 actinobacteria strains.</title>
        <authorList>
            <person name="Klenk H.-P."/>
        </authorList>
    </citation>
    <scope>NUCLEOTIDE SEQUENCE [LARGE SCALE GENOMIC DNA]</scope>
    <source>
        <strain evidence="2 3">DSM 44598</strain>
    </source>
</reference>
<dbReference type="RefSeq" id="WP_221318839.1">
    <property type="nucleotide sequence ID" value="NZ_BAAAKM010000139.1"/>
</dbReference>
<keyword evidence="3" id="KW-1185">Reference proteome</keyword>
<sequence length="52" mass="5433">MDETALGTPARATTPIDHPGTKDAGLFKVKPPSSTDGQERLREAGCPRSNPG</sequence>
<name>A0A840WA33_9ACTN</name>
<evidence type="ECO:0000313" key="2">
    <source>
        <dbReference type="EMBL" id="MBB5492233.1"/>
    </source>
</evidence>
<evidence type="ECO:0000313" key="3">
    <source>
        <dbReference type="Proteomes" id="UP000579647"/>
    </source>
</evidence>
<accession>A0A840WA33</accession>
<comment type="caution">
    <text evidence="2">The sequence shown here is derived from an EMBL/GenBank/DDBJ whole genome shotgun (WGS) entry which is preliminary data.</text>
</comment>
<dbReference type="AlphaFoldDB" id="A0A840WA33"/>
<dbReference type="EMBL" id="JACHDO010000001">
    <property type="protein sequence ID" value="MBB5492233.1"/>
    <property type="molecule type" value="Genomic_DNA"/>
</dbReference>
<proteinExistence type="predicted"/>
<feature type="region of interest" description="Disordered" evidence="1">
    <location>
        <begin position="1"/>
        <end position="52"/>
    </location>
</feature>
<gene>
    <name evidence="2" type="ORF">HNR07_003370</name>
</gene>